<evidence type="ECO:0000313" key="3">
    <source>
        <dbReference type="Proteomes" id="UP000005237"/>
    </source>
</evidence>
<keyword evidence="3" id="KW-1185">Reference proteome</keyword>
<reference evidence="2" key="2">
    <citation type="submission" date="2022-06" db="UniProtKB">
        <authorList>
            <consortium name="EnsemblMetazoa"/>
        </authorList>
    </citation>
    <scope>IDENTIFICATION</scope>
    <source>
        <strain evidence="2">DF5081</strain>
    </source>
</reference>
<dbReference type="EnsemblMetazoa" id="CJA33899.1">
    <property type="protein sequence ID" value="CJA33899.1"/>
    <property type="gene ID" value="WBGene00209746"/>
</dbReference>
<organism evidence="2 3">
    <name type="scientific">Caenorhabditis japonica</name>
    <dbReference type="NCBI Taxonomy" id="281687"/>
    <lineage>
        <taxon>Eukaryota</taxon>
        <taxon>Metazoa</taxon>
        <taxon>Ecdysozoa</taxon>
        <taxon>Nematoda</taxon>
        <taxon>Chromadorea</taxon>
        <taxon>Rhabditida</taxon>
        <taxon>Rhabditina</taxon>
        <taxon>Rhabditomorpha</taxon>
        <taxon>Rhabditoidea</taxon>
        <taxon>Rhabditidae</taxon>
        <taxon>Peloderinae</taxon>
        <taxon>Caenorhabditis</taxon>
    </lineage>
</organism>
<name>A0A8R1IFP9_CAEJA</name>
<evidence type="ECO:0000313" key="2">
    <source>
        <dbReference type="EnsemblMetazoa" id="CJA33899.1"/>
    </source>
</evidence>
<proteinExistence type="predicted"/>
<feature type="region of interest" description="Disordered" evidence="1">
    <location>
        <begin position="117"/>
        <end position="138"/>
    </location>
</feature>
<reference evidence="3" key="1">
    <citation type="submission" date="2010-08" db="EMBL/GenBank/DDBJ databases">
        <authorList>
            <consortium name="Caenorhabditis japonica Sequencing Consortium"/>
            <person name="Wilson R.K."/>
        </authorList>
    </citation>
    <scope>NUCLEOTIDE SEQUENCE [LARGE SCALE GENOMIC DNA]</scope>
    <source>
        <strain evidence="3">DF5081</strain>
    </source>
</reference>
<evidence type="ECO:0000256" key="1">
    <source>
        <dbReference type="SAM" id="MobiDB-lite"/>
    </source>
</evidence>
<dbReference type="Proteomes" id="UP000005237">
    <property type="component" value="Unassembled WGS sequence"/>
</dbReference>
<accession>A0A8R1IFP9</accession>
<protein>
    <submittedName>
        <fullName evidence="2">Uncharacterized protein</fullName>
    </submittedName>
</protein>
<sequence>MAKCTLKAAQATMDRMGQDEERSVSREQTRLMPDGQVVAKKGRREARRRVVNCAGRSVKSKFHVENTDLSLRRTLENRHGGVCTVKPDRVRLSSISLSETSDSMVCLVDCRDMAVPEHESVTNRQLGRSRSGKVSRKDVEAWLRTRARRQERRRHVSADK</sequence>